<feature type="domain" description="DUF3870" evidence="1">
    <location>
        <begin position="7"/>
        <end position="98"/>
    </location>
</feature>
<dbReference type="KEGG" id="hprf:HLPR_25140"/>
<dbReference type="Pfam" id="PF12986">
    <property type="entry name" value="DUF3870"/>
    <property type="match status" value="1"/>
</dbReference>
<dbReference type="Proteomes" id="UP001321786">
    <property type="component" value="Chromosome"/>
</dbReference>
<keyword evidence="3" id="KW-1185">Reference proteome</keyword>
<dbReference type="InterPro" id="IPR024617">
    <property type="entry name" value="DUF3870"/>
</dbReference>
<dbReference type="RefSeq" id="WP_338535782.1">
    <property type="nucleotide sequence ID" value="NZ_AP028654.1"/>
</dbReference>
<accession>A0AAU9EKQ5</accession>
<gene>
    <name evidence="2" type="ORF">HLPR_25140</name>
</gene>
<evidence type="ECO:0000313" key="2">
    <source>
        <dbReference type="EMBL" id="BEP30183.1"/>
    </source>
</evidence>
<proteinExistence type="predicted"/>
<organism evidence="2 3">
    <name type="scientific">Helicovermis profundi</name>
    <dbReference type="NCBI Taxonomy" id="3065157"/>
    <lineage>
        <taxon>Bacteria</taxon>
        <taxon>Bacillati</taxon>
        <taxon>Bacillota</taxon>
        <taxon>Clostridia</taxon>
        <taxon>Helicovermis</taxon>
    </lineage>
</organism>
<name>A0AAU9EKQ5_9FIRM</name>
<dbReference type="EMBL" id="AP028654">
    <property type="protein sequence ID" value="BEP30183.1"/>
    <property type="molecule type" value="Genomic_DNA"/>
</dbReference>
<evidence type="ECO:0000259" key="1">
    <source>
        <dbReference type="Pfam" id="PF12986"/>
    </source>
</evidence>
<reference evidence="2 3" key="1">
    <citation type="submission" date="2023-08" db="EMBL/GenBank/DDBJ databases">
        <title>Helicovermis profunda gen. nov., sp. nov., a novel mesophilic, fermentative bacterium within the Bacillota from a deep-sea hydrothermal vent chimney.</title>
        <authorList>
            <person name="Miyazaki U."/>
            <person name="Mizutani D."/>
            <person name="Hashimoto Y."/>
            <person name="Tame A."/>
            <person name="Sawayama S."/>
            <person name="Miyazaki J."/>
            <person name="Takai K."/>
            <person name="Nakagawa S."/>
        </authorList>
    </citation>
    <scope>NUCLEOTIDE SEQUENCE [LARGE SCALE GENOMIC DNA]</scope>
    <source>
        <strain evidence="2 3">S502</strain>
    </source>
</reference>
<evidence type="ECO:0000313" key="3">
    <source>
        <dbReference type="Proteomes" id="UP001321786"/>
    </source>
</evidence>
<protein>
    <recommendedName>
        <fullName evidence="1">DUF3870 domain-containing protein</fullName>
    </recommendedName>
</protein>
<sequence length="106" mass="11688">MKRENIIVTGYAKLPGGLTATELYKVVGVAILVNRKTGLIKEIECSLATNLAKEYVKDIIVGRKLNDISIIEKDFELNYFGSAKKAIISAIKIASEKFNQIGDINE</sequence>
<dbReference type="AlphaFoldDB" id="A0AAU9EKQ5"/>